<dbReference type="PANTHER" id="PTHR37951:SF1">
    <property type="entry name" value="TYPE VI SECRETION SYSTEM COMPONENT TSSA1"/>
    <property type="match status" value="1"/>
</dbReference>
<gene>
    <name evidence="3" type="ORF">EDC28_101252</name>
</gene>
<dbReference type="Proteomes" id="UP000268033">
    <property type="component" value="Unassembled WGS sequence"/>
</dbReference>
<evidence type="ECO:0000256" key="1">
    <source>
        <dbReference type="SAM" id="MobiDB-lite"/>
    </source>
</evidence>
<dbReference type="STRING" id="584787.GCA_001247655_01845"/>
<accession>A0A3N1Q162</accession>
<feature type="domain" description="ImpA N-terminal" evidence="2">
    <location>
        <begin position="25"/>
        <end position="147"/>
    </location>
</feature>
<evidence type="ECO:0000313" key="4">
    <source>
        <dbReference type="Proteomes" id="UP000268033"/>
    </source>
</evidence>
<dbReference type="PANTHER" id="PTHR37951">
    <property type="entry name" value="CYTOPLASMIC PROTEIN-RELATED"/>
    <property type="match status" value="1"/>
</dbReference>
<evidence type="ECO:0000313" key="3">
    <source>
        <dbReference type="EMBL" id="ROQ30566.1"/>
    </source>
</evidence>
<keyword evidence="4" id="KW-1185">Reference proteome</keyword>
<dbReference type="Pfam" id="PF06812">
    <property type="entry name" value="ImpA_N"/>
    <property type="match status" value="1"/>
</dbReference>
<comment type="caution">
    <text evidence="3">The sequence shown here is derived from an EMBL/GenBank/DDBJ whole genome shotgun (WGS) entry which is preliminary data.</text>
</comment>
<dbReference type="RefSeq" id="WP_123420402.1">
    <property type="nucleotide sequence ID" value="NZ_RJUL01000001.1"/>
</dbReference>
<dbReference type="EMBL" id="RJUL01000001">
    <property type="protein sequence ID" value="ROQ30566.1"/>
    <property type="molecule type" value="Genomic_DNA"/>
</dbReference>
<name>A0A3N1Q162_9GAMM</name>
<proteinExistence type="predicted"/>
<protein>
    <submittedName>
        <fullName evidence="3">Type VI secretion system protein ImpA</fullName>
    </submittedName>
</protein>
<sequence length="380" mass="41874">MSHSLFDKAQQYFETVLGIPLDALLDPISPEHPTGKSVRANGVYSAIKEARREDDPSLPLGAWSYELKQADWPKVSDIAVHALMSKSKDLQLVAWLLEAQLNQQGFAAISACITLMQALCNQYWDNLYPRIDEGDQEYRANILAWVNDKLLPLISLLPITSADRDSRDFGWADFEQAKLLEHALAKQNRKDTKPSEEGPTLADFQARMSATATDYFQQLYHTLADAGEALENLVATLDTHWGEQAPSLSNLASLLEQIQALVAGELYKRGIRFAAPRSADEDPGQTPPADENSDGTGSAGGNSGGGDGPIRSREDAYHRLAVIAEYLANREPHSPVPALILRAVEWGNLNTAELYQEVFVKFGGNLNVFELLGLDVDTRQ</sequence>
<dbReference type="InterPro" id="IPR010657">
    <property type="entry name" value="ImpA_N"/>
</dbReference>
<feature type="compositionally biased region" description="Gly residues" evidence="1">
    <location>
        <begin position="297"/>
        <end position="308"/>
    </location>
</feature>
<dbReference type="AlphaFoldDB" id="A0A3N1Q162"/>
<reference evidence="3 4" key="1">
    <citation type="submission" date="2018-11" db="EMBL/GenBank/DDBJ databases">
        <title>Genomic Encyclopedia of Type Strains, Phase IV (KMG-IV): sequencing the most valuable type-strain genomes for metagenomic binning, comparative biology and taxonomic classification.</title>
        <authorList>
            <person name="Goeker M."/>
        </authorList>
    </citation>
    <scope>NUCLEOTIDE SEQUENCE [LARGE SCALE GENOMIC DNA]</scope>
    <source>
        <strain evidence="3 4">DSM 21945</strain>
    </source>
</reference>
<dbReference type="InterPro" id="IPR017740">
    <property type="entry name" value="TssA-like"/>
</dbReference>
<dbReference type="NCBIfam" id="TIGR03363">
    <property type="entry name" value="VI_chp_8"/>
    <property type="match status" value="1"/>
</dbReference>
<evidence type="ECO:0000259" key="2">
    <source>
        <dbReference type="Pfam" id="PF06812"/>
    </source>
</evidence>
<organism evidence="3 4">
    <name type="scientific">Gallaecimonas pentaromativorans</name>
    <dbReference type="NCBI Taxonomy" id="584787"/>
    <lineage>
        <taxon>Bacteria</taxon>
        <taxon>Pseudomonadati</taxon>
        <taxon>Pseudomonadota</taxon>
        <taxon>Gammaproteobacteria</taxon>
        <taxon>Enterobacterales</taxon>
        <taxon>Gallaecimonadaceae</taxon>
        <taxon>Gallaecimonas</taxon>
    </lineage>
</organism>
<feature type="region of interest" description="Disordered" evidence="1">
    <location>
        <begin position="276"/>
        <end position="311"/>
    </location>
</feature>